<dbReference type="Pfam" id="PF17782">
    <property type="entry name" value="WHD_DprA"/>
    <property type="match status" value="1"/>
</dbReference>
<name>A0A2W7P5L9_9BACT</name>
<dbReference type="InterPro" id="IPR010994">
    <property type="entry name" value="RuvA_2-like"/>
</dbReference>
<dbReference type="Gene3D" id="3.40.50.450">
    <property type="match status" value="1"/>
</dbReference>
<comment type="caution">
    <text evidence="3">The sequence shown here is derived from an EMBL/GenBank/DDBJ whole genome shotgun (WGS) entry which is preliminary data.</text>
</comment>
<dbReference type="InterPro" id="IPR057666">
    <property type="entry name" value="DrpA_SLOG"/>
</dbReference>
<dbReference type="GO" id="GO:0006281">
    <property type="term" value="P:DNA repair"/>
    <property type="evidence" value="ECO:0007669"/>
    <property type="project" value="InterPro"/>
</dbReference>
<dbReference type="SUPFAM" id="SSF46785">
    <property type="entry name" value="Winged helix' DNA-binding domain"/>
    <property type="match status" value="1"/>
</dbReference>
<dbReference type="InterPro" id="IPR003488">
    <property type="entry name" value="DprA"/>
</dbReference>
<dbReference type="AlphaFoldDB" id="A0A2W7P5L9"/>
<dbReference type="PANTHER" id="PTHR43022">
    <property type="entry name" value="PROTEIN SMF"/>
    <property type="match status" value="1"/>
</dbReference>
<dbReference type="InterPro" id="IPR003583">
    <property type="entry name" value="Hlx-hairpin-Hlx_DNA-bd_motif"/>
</dbReference>
<feature type="domain" description="Helix-hairpin-helix DNA-binding motif class 1" evidence="2">
    <location>
        <begin position="41"/>
        <end position="60"/>
    </location>
</feature>
<accession>A0A2W7P5L9</accession>
<dbReference type="PANTHER" id="PTHR43022:SF1">
    <property type="entry name" value="PROTEIN SMF"/>
    <property type="match status" value="1"/>
</dbReference>
<feature type="domain" description="Helix-hairpin-helix DNA-binding motif class 1" evidence="2">
    <location>
        <begin position="9"/>
        <end position="28"/>
    </location>
</feature>
<organism evidence="3 4">
    <name type="scientific">Breznakibacter xylanolyticus</name>
    <dbReference type="NCBI Taxonomy" id="990"/>
    <lineage>
        <taxon>Bacteria</taxon>
        <taxon>Pseudomonadati</taxon>
        <taxon>Bacteroidota</taxon>
        <taxon>Bacteroidia</taxon>
        <taxon>Marinilabiliales</taxon>
        <taxon>Marinilabiliaceae</taxon>
        <taxon>Breznakibacter</taxon>
    </lineage>
</organism>
<comment type="similarity">
    <text evidence="1">Belongs to the DprA/Smf family.</text>
</comment>
<dbReference type="InterPro" id="IPR036390">
    <property type="entry name" value="WH_DNA-bd_sf"/>
</dbReference>
<dbReference type="OrthoDB" id="9785707at2"/>
<keyword evidence="4" id="KW-1185">Reference proteome</keyword>
<dbReference type="InterPro" id="IPR041614">
    <property type="entry name" value="DprA_WH"/>
</dbReference>
<dbReference type="SMART" id="SM00278">
    <property type="entry name" value="HhH1"/>
    <property type="match status" value="2"/>
</dbReference>
<dbReference type="Gene3D" id="1.10.10.10">
    <property type="entry name" value="Winged helix-like DNA-binding domain superfamily/Winged helix DNA-binding domain"/>
    <property type="match status" value="1"/>
</dbReference>
<dbReference type="Pfam" id="PF02481">
    <property type="entry name" value="DNA_processg_A"/>
    <property type="match status" value="1"/>
</dbReference>
<dbReference type="RefSeq" id="WP_111443826.1">
    <property type="nucleotide sequence ID" value="NZ_QKZK01000001.1"/>
</dbReference>
<evidence type="ECO:0000259" key="2">
    <source>
        <dbReference type="SMART" id="SM00278"/>
    </source>
</evidence>
<protein>
    <submittedName>
        <fullName evidence="3">DNA processing protein</fullName>
    </submittedName>
</protein>
<dbReference type="NCBIfam" id="TIGR00732">
    <property type="entry name" value="dprA"/>
    <property type="match status" value="1"/>
</dbReference>
<dbReference type="GO" id="GO:0003677">
    <property type="term" value="F:DNA binding"/>
    <property type="evidence" value="ECO:0007669"/>
    <property type="project" value="InterPro"/>
</dbReference>
<dbReference type="Proteomes" id="UP000249239">
    <property type="component" value="Unassembled WGS sequence"/>
</dbReference>
<dbReference type="GO" id="GO:0009294">
    <property type="term" value="P:DNA-mediated transformation"/>
    <property type="evidence" value="ECO:0007669"/>
    <property type="project" value="InterPro"/>
</dbReference>
<evidence type="ECO:0000313" key="3">
    <source>
        <dbReference type="EMBL" id="PZX20656.1"/>
    </source>
</evidence>
<reference evidence="3 4" key="1">
    <citation type="submission" date="2018-06" db="EMBL/GenBank/DDBJ databases">
        <title>Genomic Encyclopedia of Archaeal and Bacterial Type Strains, Phase II (KMG-II): from individual species to whole genera.</title>
        <authorList>
            <person name="Goeker M."/>
        </authorList>
    </citation>
    <scope>NUCLEOTIDE SEQUENCE [LARGE SCALE GENOMIC DNA]</scope>
    <source>
        <strain evidence="3 4">DSM 6779</strain>
    </source>
</reference>
<dbReference type="InterPro" id="IPR036388">
    <property type="entry name" value="WH-like_DNA-bd_sf"/>
</dbReference>
<evidence type="ECO:0000256" key="1">
    <source>
        <dbReference type="ARBA" id="ARBA00006525"/>
    </source>
</evidence>
<dbReference type="Pfam" id="PF14520">
    <property type="entry name" value="HHH_5"/>
    <property type="match status" value="1"/>
</dbReference>
<proteinExistence type="inferred from homology"/>
<gene>
    <name evidence="3" type="ORF">LX69_00077</name>
</gene>
<dbReference type="EMBL" id="QKZK01000001">
    <property type="protein sequence ID" value="PZX20656.1"/>
    <property type="molecule type" value="Genomic_DNA"/>
</dbReference>
<evidence type="ECO:0000313" key="4">
    <source>
        <dbReference type="Proteomes" id="UP000249239"/>
    </source>
</evidence>
<dbReference type="SUPFAM" id="SSF102405">
    <property type="entry name" value="MCP/YpsA-like"/>
    <property type="match status" value="1"/>
</dbReference>
<sequence length="369" mass="40735">MSDKLLYRIALTLVKGIGPVTARQLVTHLGDESAIFKEKSATLQKIPGIGRNTAAEITSAKVMQRAQEEILFIESGKIVPLFFTDADYPQRLLACEDAPVMIYQKGQPVLNRPKVISIVGTRRITEQGRINCEKFIEELAALFGEVVIVSGMAYGTDICAHRAALRHNLPTVGVMAHGLDRIYPPPHRQTAVEMLNNGALLSEFISGTEPDKPNFVKRNRIVAGLADAVVVIESGIKGGALITAKLASSYNRDVMAFPGPVNEPMYEGCHWMIKHNLAALTERAKDLSLHLGWEARGTNQHAVQAKLFVDFNTPEEQTIYQCLIKEREININTLCNKTQLPISKVSAILLNFEFDGLVKSLPGNHYRVV</sequence>
<dbReference type="SUPFAM" id="SSF47781">
    <property type="entry name" value="RuvA domain 2-like"/>
    <property type="match status" value="1"/>
</dbReference>